<evidence type="ECO:0000256" key="4">
    <source>
        <dbReference type="ARBA" id="ARBA00022692"/>
    </source>
</evidence>
<dbReference type="PROSITE" id="PS51257">
    <property type="entry name" value="PROKAR_LIPOPROTEIN"/>
    <property type="match status" value="1"/>
</dbReference>
<dbReference type="PANTHER" id="PTHR22883:SF43">
    <property type="entry name" value="PALMITOYLTRANSFERASE APP"/>
    <property type="match status" value="1"/>
</dbReference>
<evidence type="ECO:0000256" key="2">
    <source>
        <dbReference type="ARBA" id="ARBA00008574"/>
    </source>
</evidence>
<accession>A0ABQ5S4N2</accession>
<evidence type="ECO:0000256" key="9">
    <source>
        <dbReference type="ARBA" id="ARBA00023315"/>
    </source>
</evidence>
<keyword evidence="8" id="KW-0449">Lipoprotein</keyword>
<feature type="transmembrane region" description="Helical" evidence="11">
    <location>
        <begin position="12"/>
        <end position="33"/>
    </location>
</feature>
<keyword evidence="15" id="KW-1185">Reference proteome</keyword>
<keyword evidence="9 11" id="KW-0012">Acyltransferase</keyword>
<evidence type="ECO:0000256" key="11">
    <source>
        <dbReference type="RuleBase" id="RU079119"/>
    </source>
</evidence>
<dbReference type="EC" id="2.3.1.225" evidence="11"/>
<keyword evidence="5 11" id="KW-1133">Transmembrane helix</keyword>
<feature type="transmembrane region" description="Helical" evidence="11">
    <location>
        <begin position="39"/>
        <end position="58"/>
    </location>
</feature>
<evidence type="ECO:0000259" key="13">
    <source>
        <dbReference type="Pfam" id="PF01529"/>
    </source>
</evidence>
<evidence type="ECO:0000256" key="10">
    <source>
        <dbReference type="ARBA" id="ARBA00048048"/>
    </source>
</evidence>
<evidence type="ECO:0000313" key="15">
    <source>
        <dbReference type="Proteomes" id="UP001165090"/>
    </source>
</evidence>
<evidence type="ECO:0000313" key="14">
    <source>
        <dbReference type="EMBL" id="GLI64646.1"/>
    </source>
</evidence>
<organism evidence="14 15">
    <name type="scientific">Volvox africanus</name>
    <dbReference type="NCBI Taxonomy" id="51714"/>
    <lineage>
        <taxon>Eukaryota</taxon>
        <taxon>Viridiplantae</taxon>
        <taxon>Chlorophyta</taxon>
        <taxon>core chlorophytes</taxon>
        <taxon>Chlorophyceae</taxon>
        <taxon>CS clade</taxon>
        <taxon>Chlamydomonadales</taxon>
        <taxon>Volvocaceae</taxon>
        <taxon>Volvox</taxon>
    </lineage>
</organism>
<comment type="caution">
    <text evidence="14">The sequence shown here is derived from an EMBL/GenBank/DDBJ whole genome shotgun (WGS) entry which is preliminary data.</text>
</comment>
<dbReference type="EMBL" id="BSDZ01000020">
    <property type="protein sequence ID" value="GLI64646.1"/>
    <property type="molecule type" value="Genomic_DNA"/>
</dbReference>
<feature type="domain" description="Palmitoyltransferase DHHC" evidence="13">
    <location>
        <begin position="190"/>
        <end position="311"/>
    </location>
</feature>
<dbReference type="InterPro" id="IPR039859">
    <property type="entry name" value="PFA4/ZDH16/20/ERF2-like"/>
</dbReference>
<evidence type="ECO:0000256" key="3">
    <source>
        <dbReference type="ARBA" id="ARBA00022679"/>
    </source>
</evidence>
<feature type="transmembrane region" description="Helical" evidence="11">
    <location>
        <begin position="278"/>
        <end position="303"/>
    </location>
</feature>
<dbReference type="InterPro" id="IPR001594">
    <property type="entry name" value="Palmitoyltrfase_DHHC"/>
</dbReference>
<evidence type="ECO:0000256" key="7">
    <source>
        <dbReference type="ARBA" id="ARBA00023139"/>
    </source>
</evidence>
<dbReference type="PANTHER" id="PTHR22883">
    <property type="entry name" value="ZINC FINGER DHHC DOMAIN CONTAINING PROTEIN"/>
    <property type="match status" value="1"/>
</dbReference>
<evidence type="ECO:0000256" key="12">
    <source>
        <dbReference type="SAM" id="MobiDB-lite"/>
    </source>
</evidence>
<gene>
    <name evidence="14" type="ORF">VaNZ11_007972</name>
</gene>
<keyword evidence="3 11" id="KW-0808">Transferase</keyword>
<keyword evidence="6 11" id="KW-0472">Membrane</keyword>
<comment type="similarity">
    <text evidence="2 11">Belongs to the DHHC palmitoyltransferase family.</text>
</comment>
<evidence type="ECO:0000256" key="5">
    <source>
        <dbReference type="ARBA" id="ARBA00022989"/>
    </source>
</evidence>
<name>A0ABQ5S4N2_9CHLO</name>
<keyword evidence="4 11" id="KW-0812">Transmembrane</keyword>
<comment type="subcellular location">
    <subcellularLocation>
        <location evidence="1">Endomembrane system</location>
        <topology evidence="1">Multi-pass membrane protein</topology>
    </subcellularLocation>
</comment>
<proteinExistence type="inferred from homology"/>
<feature type="region of interest" description="Disordered" evidence="12">
    <location>
        <begin position="469"/>
        <end position="525"/>
    </location>
</feature>
<evidence type="ECO:0000256" key="1">
    <source>
        <dbReference type="ARBA" id="ARBA00004127"/>
    </source>
</evidence>
<sequence length="525" mass="55857">MSDFPYRLLGPCALTLHYLIVAGAIFGCGVRGLPGWYQALIAALLGSSLALVWTTHLVDPGIIPPKRDQDPLIAALERGDTDAVPYSGRYTKALNGTWVRSLTAREWAEEQQRLLQPPQPPQPQPSSPRGQEQHHLMQGQLRNVRKRVQESQELDEVVCQPAAPAPAVATAAVPAALPLSQALAASMIVHKYCITCHIWRPERAHHCSVCGFCMDHFDHHCGVMGNCIARLNHRFFAGFMVLAQVAGGLGLGGCVWRLRREGFPSSPSWSQVETYLLLLVGLLMFFHILMLGFGTGHCVLLALDLTTKDCISNDLGFLRRNPPCLPGARSPMGLLLRTYPVLLCGPVRLRPYAPGGCYPGHRVHAGSAAAASPSPLLSDGDAAATVAATAATRSPVGFDGGTIDAPGGVVTATTIVDSKSQGRRGEGSGEGATEAVAVAEGAAVLAANGLPHSHGFGAKDVFETTSWRQQQQEEPGVVSYPGAGFRREKGDQATRDRLLWTAGDRGNKDGSSSNGSTVPLMGPTL</sequence>
<comment type="domain">
    <text evidence="11">The DHHC domain is required for palmitoyltransferase activity.</text>
</comment>
<feature type="compositionally biased region" description="Pro residues" evidence="12">
    <location>
        <begin position="117"/>
        <end position="126"/>
    </location>
</feature>
<protein>
    <recommendedName>
        <fullName evidence="11">S-acyltransferase</fullName>
        <ecNumber evidence="11">2.3.1.225</ecNumber>
    </recommendedName>
    <alternativeName>
        <fullName evidence="11">Palmitoyltransferase</fullName>
    </alternativeName>
</protein>
<feature type="compositionally biased region" description="Basic and acidic residues" evidence="12">
    <location>
        <begin position="485"/>
        <end position="498"/>
    </location>
</feature>
<evidence type="ECO:0000256" key="6">
    <source>
        <dbReference type="ARBA" id="ARBA00023136"/>
    </source>
</evidence>
<dbReference type="PROSITE" id="PS50216">
    <property type="entry name" value="DHHC"/>
    <property type="match status" value="1"/>
</dbReference>
<feature type="transmembrane region" description="Helical" evidence="11">
    <location>
        <begin position="235"/>
        <end position="258"/>
    </location>
</feature>
<comment type="catalytic activity">
    <reaction evidence="10 11">
        <text>L-cysteinyl-[protein] + hexadecanoyl-CoA = S-hexadecanoyl-L-cysteinyl-[protein] + CoA</text>
        <dbReference type="Rhea" id="RHEA:36683"/>
        <dbReference type="Rhea" id="RHEA-COMP:10131"/>
        <dbReference type="Rhea" id="RHEA-COMP:11032"/>
        <dbReference type="ChEBI" id="CHEBI:29950"/>
        <dbReference type="ChEBI" id="CHEBI:57287"/>
        <dbReference type="ChEBI" id="CHEBI:57379"/>
        <dbReference type="ChEBI" id="CHEBI:74151"/>
        <dbReference type="EC" id="2.3.1.225"/>
    </reaction>
</comment>
<dbReference type="Pfam" id="PF01529">
    <property type="entry name" value="DHHC"/>
    <property type="match status" value="1"/>
</dbReference>
<feature type="region of interest" description="Disordered" evidence="12">
    <location>
        <begin position="110"/>
        <end position="137"/>
    </location>
</feature>
<keyword evidence="7" id="KW-0564">Palmitate</keyword>
<dbReference type="Proteomes" id="UP001165090">
    <property type="component" value="Unassembled WGS sequence"/>
</dbReference>
<reference evidence="14 15" key="1">
    <citation type="journal article" date="2023" name="IScience">
        <title>Expanded male sex-determining region conserved during the evolution of homothallism in the green alga Volvox.</title>
        <authorList>
            <person name="Yamamoto K."/>
            <person name="Matsuzaki R."/>
            <person name="Mahakham W."/>
            <person name="Heman W."/>
            <person name="Sekimoto H."/>
            <person name="Kawachi M."/>
            <person name="Minakuchi Y."/>
            <person name="Toyoda A."/>
            <person name="Nozaki H."/>
        </authorList>
    </citation>
    <scope>NUCLEOTIDE SEQUENCE [LARGE SCALE GENOMIC DNA]</scope>
    <source>
        <strain evidence="14 15">NIES-4468</strain>
    </source>
</reference>
<evidence type="ECO:0000256" key="8">
    <source>
        <dbReference type="ARBA" id="ARBA00023288"/>
    </source>
</evidence>